<evidence type="ECO:0000259" key="4">
    <source>
        <dbReference type="Pfam" id="PF13193"/>
    </source>
</evidence>
<sequence>MTETGPAHTLPQLAALHEATARLTSPGAPFEVVQEGVRGETMGVLRNRARSLREILINSFEFGNRESMIFSDGRRVTFAGFESDVASVASWLQREHGIGHGDRVAICGANSYGWIVSFWACLSMGAITVAMNGWWTESEMQHAIDLTEPKLLLFDVKRAARLSSDITIPRFDLDEDLEMMLAYAPEASIPANHIDEDDAAILIFTSGTTGRPKAAVLSHRSVVHYTTLQNFLGARGMLMAGRGPSEGPPPIRLVVFPSFHVSGLGATVNGLHTGSTGAWFLTRFEADDVIDFIIENKVNIIGGTGTHILRLLDSPRCAEIPQQQVTSVGMGGSATTPEIMRRLANRFPHLDHTMSTGYGSTETGSLVSFAPNWMLEVSPECIGPALPTCEVKIMDDEGNELPEGGEGNICVRSPLLMTEYWRHPSANAEAFFPGRWFNTGDFGRIEGGCIYIASRKRDLIIRGGENIYPFEIENCIEEMAGVIETAVIGVDHDILGQEVKAIIVIAPDTNITDLDVHEHCKKSLSVYKIPAYVELRTERLPRNPSGKILKHVLADGSEAGFVEE</sequence>
<dbReference type="SUPFAM" id="SSF56801">
    <property type="entry name" value="Acetyl-CoA synthetase-like"/>
    <property type="match status" value="1"/>
</dbReference>
<dbReference type="PANTHER" id="PTHR43201:SF5">
    <property type="entry name" value="MEDIUM-CHAIN ACYL-COA LIGASE ACSF2, MITOCHONDRIAL"/>
    <property type="match status" value="1"/>
</dbReference>
<dbReference type="Gene3D" id="3.40.50.12780">
    <property type="entry name" value="N-terminal domain of ligase-like"/>
    <property type="match status" value="1"/>
</dbReference>
<evidence type="ECO:0000313" key="5">
    <source>
        <dbReference type="EMBL" id="CAB4345622.1"/>
    </source>
</evidence>
<dbReference type="PANTHER" id="PTHR43201">
    <property type="entry name" value="ACYL-COA SYNTHETASE"/>
    <property type="match status" value="1"/>
</dbReference>
<reference evidence="5" key="1">
    <citation type="submission" date="2020-05" db="EMBL/GenBank/DDBJ databases">
        <authorList>
            <person name="Chiriac C."/>
            <person name="Salcher M."/>
            <person name="Ghai R."/>
            <person name="Kavagutti S V."/>
        </authorList>
    </citation>
    <scope>NUCLEOTIDE SEQUENCE</scope>
</reference>
<dbReference type="GO" id="GO:0006631">
    <property type="term" value="P:fatty acid metabolic process"/>
    <property type="evidence" value="ECO:0007669"/>
    <property type="project" value="TreeGrafter"/>
</dbReference>
<evidence type="ECO:0000256" key="2">
    <source>
        <dbReference type="ARBA" id="ARBA00022598"/>
    </source>
</evidence>
<feature type="domain" description="AMP-dependent synthetase/ligase" evidence="3">
    <location>
        <begin position="62"/>
        <end position="421"/>
    </location>
</feature>
<dbReference type="EMBL" id="CAESAL010000075">
    <property type="protein sequence ID" value="CAB4345622.1"/>
    <property type="molecule type" value="Genomic_DNA"/>
</dbReference>
<evidence type="ECO:0000256" key="1">
    <source>
        <dbReference type="ARBA" id="ARBA00006432"/>
    </source>
</evidence>
<accession>A0A6J5ZW99</accession>
<feature type="domain" description="AMP-binding enzyme C-terminal" evidence="4">
    <location>
        <begin position="471"/>
        <end position="547"/>
    </location>
</feature>
<name>A0A6J5ZW99_9ZZZZ</name>
<protein>
    <submittedName>
        <fullName evidence="5">Unannotated protein</fullName>
    </submittedName>
</protein>
<dbReference type="InterPro" id="IPR025110">
    <property type="entry name" value="AMP-bd_C"/>
</dbReference>
<dbReference type="InterPro" id="IPR020845">
    <property type="entry name" value="AMP-binding_CS"/>
</dbReference>
<keyword evidence="2" id="KW-0436">Ligase</keyword>
<dbReference type="InterPro" id="IPR045851">
    <property type="entry name" value="AMP-bd_C_sf"/>
</dbReference>
<dbReference type="GO" id="GO:0031956">
    <property type="term" value="F:medium-chain fatty acid-CoA ligase activity"/>
    <property type="evidence" value="ECO:0007669"/>
    <property type="project" value="TreeGrafter"/>
</dbReference>
<dbReference type="Pfam" id="PF13193">
    <property type="entry name" value="AMP-binding_C"/>
    <property type="match status" value="1"/>
</dbReference>
<dbReference type="Pfam" id="PF00501">
    <property type="entry name" value="AMP-binding"/>
    <property type="match status" value="1"/>
</dbReference>
<organism evidence="5">
    <name type="scientific">freshwater metagenome</name>
    <dbReference type="NCBI Taxonomy" id="449393"/>
    <lineage>
        <taxon>unclassified sequences</taxon>
        <taxon>metagenomes</taxon>
        <taxon>ecological metagenomes</taxon>
    </lineage>
</organism>
<evidence type="ECO:0000259" key="3">
    <source>
        <dbReference type="Pfam" id="PF00501"/>
    </source>
</evidence>
<dbReference type="InterPro" id="IPR042099">
    <property type="entry name" value="ANL_N_sf"/>
</dbReference>
<comment type="similarity">
    <text evidence="1">Belongs to the ATP-dependent AMP-binding enzyme family.</text>
</comment>
<dbReference type="PROSITE" id="PS00455">
    <property type="entry name" value="AMP_BINDING"/>
    <property type="match status" value="1"/>
</dbReference>
<proteinExistence type="inferred from homology"/>
<dbReference type="InterPro" id="IPR000873">
    <property type="entry name" value="AMP-dep_synth/lig_dom"/>
</dbReference>
<gene>
    <name evidence="5" type="ORF">UFOPK3331_01583</name>
</gene>
<dbReference type="Gene3D" id="3.30.300.30">
    <property type="match status" value="1"/>
</dbReference>
<dbReference type="AlphaFoldDB" id="A0A6J5ZW99"/>